<dbReference type="Pfam" id="PF22486">
    <property type="entry name" value="MATH_2"/>
    <property type="match status" value="1"/>
</dbReference>
<dbReference type="AlphaFoldDB" id="A0A812XHL0"/>
<feature type="domain" description="MATH" evidence="1">
    <location>
        <begin position="1"/>
        <end position="135"/>
    </location>
</feature>
<dbReference type="InterPro" id="IPR002083">
    <property type="entry name" value="MATH/TRAF_dom"/>
</dbReference>
<dbReference type="InterPro" id="IPR008974">
    <property type="entry name" value="TRAF-like"/>
</dbReference>
<dbReference type="Proteomes" id="UP000649617">
    <property type="component" value="Unassembled WGS sequence"/>
</dbReference>
<dbReference type="EMBL" id="CAJNIZ010045909">
    <property type="protein sequence ID" value="CAE7733641.1"/>
    <property type="molecule type" value="Genomic_DNA"/>
</dbReference>
<gene>
    <name evidence="2" type="primary">HERC2</name>
    <name evidence="2" type="ORF">SPIL2461_LOCUS21085</name>
</gene>
<keyword evidence="3" id="KW-1185">Reference proteome</keyword>
<feature type="non-terminal residue" evidence="2">
    <location>
        <position position="1"/>
    </location>
</feature>
<feature type="non-terminal residue" evidence="2">
    <location>
        <position position="135"/>
    </location>
</feature>
<reference evidence="2" key="1">
    <citation type="submission" date="2021-02" db="EMBL/GenBank/DDBJ databases">
        <authorList>
            <person name="Dougan E. K."/>
            <person name="Rhodes N."/>
            <person name="Thang M."/>
            <person name="Chan C."/>
        </authorList>
    </citation>
    <scope>NUCLEOTIDE SEQUENCE</scope>
</reference>
<dbReference type="SUPFAM" id="SSF49599">
    <property type="entry name" value="TRAF domain-like"/>
    <property type="match status" value="1"/>
</dbReference>
<protein>
    <submittedName>
        <fullName evidence="2">HERC2 protein</fullName>
    </submittedName>
</protein>
<sequence length="135" mass="15566">ASAHWYTVDFRLGEADLKLAKGEYIYSHIAGPPHSFRFRLSVYPRGHGDFEAISISAYIEILPPPDLATSDWACKARFEISMLYEYLDELWNFRREGGVFIFTNKVSDQGWCNFLSLDRIAREPGWLKAGCLRLQ</sequence>
<organism evidence="2 3">
    <name type="scientific">Symbiodinium pilosum</name>
    <name type="common">Dinoflagellate</name>
    <dbReference type="NCBI Taxonomy" id="2952"/>
    <lineage>
        <taxon>Eukaryota</taxon>
        <taxon>Sar</taxon>
        <taxon>Alveolata</taxon>
        <taxon>Dinophyceae</taxon>
        <taxon>Suessiales</taxon>
        <taxon>Symbiodiniaceae</taxon>
        <taxon>Symbiodinium</taxon>
    </lineage>
</organism>
<dbReference type="CDD" id="cd00121">
    <property type="entry name" value="MATH"/>
    <property type="match status" value="1"/>
</dbReference>
<dbReference type="PROSITE" id="PS50144">
    <property type="entry name" value="MATH"/>
    <property type="match status" value="1"/>
</dbReference>
<name>A0A812XHL0_SYMPI</name>
<dbReference type="OrthoDB" id="6020506at2759"/>
<comment type="caution">
    <text evidence="2">The sequence shown here is derived from an EMBL/GenBank/DDBJ whole genome shotgun (WGS) entry which is preliminary data.</text>
</comment>
<proteinExistence type="predicted"/>
<accession>A0A812XHL0</accession>
<evidence type="ECO:0000259" key="1">
    <source>
        <dbReference type="PROSITE" id="PS50144"/>
    </source>
</evidence>
<evidence type="ECO:0000313" key="3">
    <source>
        <dbReference type="Proteomes" id="UP000649617"/>
    </source>
</evidence>
<evidence type="ECO:0000313" key="2">
    <source>
        <dbReference type="EMBL" id="CAE7733641.1"/>
    </source>
</evidence>
<dbReference type="Gene3D" id="2.60.210.10">
    <property type="entry name" value="Apoptosis, Tumor Necrosis Factor Receptor Associated Protein 2, Chain A"/>
    <property type="match status" value="1"/>
</dbReference>